<evidence type="ECO:0000256" key="4">
    <source>
        <dbReference type="ARBA" id="ARBA00022989"/>
    </source>
</evidence>
<evidence type="ECO:0000313" key="7">
    <source>
        <dbReference type="EMBL" id="PQP13929.1"/>
    </source>
</evidence>
<evidence type="ECO:0000256" key="3">
    <source>
        <dbReference type="ARBA" id="ARBA00022692"/>
    </source>
</evidence>
<keyword evidence="3 6" id="KW-0812">Transmembrane</keyword>
<evidence type="ECO:0000256" key="1">
    <source>
        <dbReference type="ARBA" id="ARBA00004651"/>
    </source>
</evidence>
<proteinExistence type="predicted"/>
<name>A0A2S8IGZ4_RHOOP</name>
<dbReference type="Pfam" id="PF02653">
    <property type="entry name" value="BPD_transp_2"/>
    <property type="match status" value="1"/>
</dbReference>
<keyword evidence="2" id="KW-1003">Cell membrane</keyword>
<feature type="transmembrane region" description="Helical" evidence="6">
    <location>
        <begin position="308"/>
        <end position="325"/>
    </location>
</feature>
<organism evidence="7 8">
    <name type="scientific">Rhodococcus opacus</name>
    <name type="common">Nocardia opaca</name>
    <dbReference type="NCBI Taxonomy" id="37919"/>
    <lineage>
        <taxon>Bacteria</taxon>
        <taxon>Bacillati</taxon>
        <taxon>Actinomycetota</taxon>
        <taxon>Actinomycetes</taxon>
        <taxon>Mycobacteriales</taxon>
        <taxon>Nocardiaceae</taxon>
        <taxon>Rhodococcus</taxon>
    </lineage>
</organism>
<gene>
    <name evidence="7" type="ORF">C5613_41640</name>
</gene>
<feature type="transmembrane region" description="Helical" evidence="6">
    <location>
        <begin position="135"/>
        <end position="154"/>
    </location>
</feature>
<evidence type="ECO:0000256" key="2">
    <source>
        <dbReference type="ARBA" id="ARBA00022475"/>
    </source>
</evidence>
<feature type="transmembrane region" description="Helical" evidence="6">
    <location>
        <begin position="91"/>
        <end position="123"/>
    </location>
</feature>
<feature type="transmembrane region" description="Helical" evidence="6">
    <location>
        <begin position="63"/>
        <end position="85"/>
    </location>
</feature>
<dbReference type="PANTHER" id="PTHR32196:SF72">
    <property type="entry name" value="RIBOSE IMPORT PERMEASE PROTEIN RBSC"/>
    <property type="match status" value="1"/>
</dbReference>
<accession>A0A2S8IGZ4</accession>
<sequence length="332" mass="33479">MSDTQIAPAGRVAPYVPPLRRKFDENPTAIVVTGALIALLLFAAVGLDGFWSAQNLGTLLRNSAFLGFVALAMTFVVVSGLIIDLSVVPQIALAAIVVIALSPHGIAVAAPAAILACLVFAIVNGIGAGLMRGNGVIVTLATATAGMGVLNYITGGAQYSGNTTLLSWIGNASVAGIPVVFLIFAVVAVLAHNLLSATSFGYSLRATGTNRGAARIAGLSTTRTLTLTFAVSSLGAAAAGMALAGYSSSAVSTMSAGYDFNALAAVVIGGTSLFGGRGSILGTVLGVAFVQVLLSVLSLAGLPFQWQQFVQGFIIVATLAADAILRRRGGLK</sequence>
<comment type="subcellular location">
    <subcellularLocation>
        <location evidence="1">Cell membrane</location>
        <topology evidence="1">Multi-pass membrane protein</topology>
    </subcellularLocation>
</comment>
<evidence type="ECO:0000256" key="6">
    <source>
        <dbReference type="SAM" id="Phobius"/>
    </source>
</evidence>
<reference evidence="8" key="1">
    <citation type="submission" date="2018-02" db="EMBL/GenBank/DDBJ databases">
        <title>Draft genome sequencing of Rhodococcus opacus KU647198.</title>
        <authorList>
            <person name="Zheng B.-X."/>
        </authorList>
    </citation>
    <scope>NUCLEOTIDE SEQUENCE [LARGE SCALE GENOMIC DNA]</scope>
    <source>
        <strain evidence="8">04-OD7</strain>
    </source>
</reference>
<dbReference type="InterPro" id="IPR001851">
    <property type="entry name" value="ABC_transp_permease"/>
</dbReference>
<feature type="transmembrane region" description="Helical" evidence="6">
    <location>
        <begin position="29"/>
        <end position="51"/>
    </location>
</feature>
<keyword evidence="4 6" id="KW-1133">Transmembrane helix</keyword>
<feature type="transmembrane region" description="Helical" evidence="6">
    <location>
        <begin position="258"/>
        <end position="276"/>
    </location>
</feature>
<dbReference type="CDD" id="cd06579">
    <property type="entry name" value="TM_PBP1_transp_AraH_like"/>
    <property type="match status" value="1"/>
</dbReference>
<dbReference type="PANTHER" id="PTHR32196">
    <property type="entry name" value="ABC TRANSPORTER PERMEASE PROTEIN YPHD-RELATED-RELATED"/>
    <property type="match status" value="1"/>
</dbReference>
<dbReference type="EMBL" id="PUIO01000095">
    <property type="protein sequence ID" value="PQP13929.1"/>
    <property type="molecule type" value="Genomic_DNA"/>
</dbReference>
<comment type="caution">
    <text evidence="7">The sequence shown here is derived from an EMBL/GenBank/DDBJ whole genome shotgun (WGS) entry which is preliminary data.</text>
</comment>
<dbReference type="RefSeq" id="WP_105423703.1">
    <property type="nucleotide sequence ID" value="NZ_PUIO01000095.1"/>
</dbReference>
<feature type="transmembrane region" description="Helical" evidence="6">
    <location>
        <begin position="174"/>
        <end position="195"/>
    </location>
</feature>
<keyword evidence="5 6" id="KW-0472">Membrane</keyword>
<feature type="transmembrane region" description="Helical" evidence="6">
    <location>
        <begin position="225"/>
        <end position="246"/>
    </location>
</feature>
<dbReference type="AlphaFoldDB" id="A0A2S8IGZ4"/>
<feature type="transmembrane region" description="Helical" evidence="6">
    <location>
        <begin position="283"/>
        <end position="302"/>
    </location>
</feature>
<evidence type="ECO:0000256" key="5">
    <source>
        <dbReference type="ARBA" id="ARBA00023136"/>
    </source>
</evidence>
<dbReference type="GO" id="GO:0005886">
    <property type="term" value="C:plasma membrane"/>
    <property type="evidence" value="ECO:0007669"/>
    <property type="project" value="UniProtKB-SubCell"/>
</dbReference>
<dbReference type="GO" id="GO:0022857">
    <property type="term" value="F:transmembrane transporter activity"/>
    <property type="evidence" value="ECO:0007669"/>
    <property type="project" value="InterPro"/>
</dbReference>
<evidence type="ECO:0000313" key="8">
    <source>
        <dbReference type="Proteomes" id="UP000239290"/>
    </source>
</evidence>
<protein>
    <submittedName>
        <fullName evidence="7">ABC transporter permease</fullName>
    </submittedName>
</protein>
<dbReference type="Proteomes" id="UP000239290">
    <property type="component" value="Unassembled WGS sequence"/>
</dbReference>